<dbReference type="SUPFAM" id="SSF48317">
    <property type="entry name" value="Acid phosphatase/Vanadium-dependent haloperoxidase"/>
    <property type="match status" value="1"/>
</dbReference>
<dbReference type="CDD" id="cd01610">
    <property type="entry name" value="PAP2_like"/>
    <property type="match status" value="1"/>
</dbReference>
<sequence length="343" mass="38502">MRAKIYYFVVLGTLFLFSFSSYAQVAVDSVKVNSLLTDTIKNTYQQSVRIDINTTYIFSKPRTIDLIRYIPSDIYQFGVSLTRKENLKWDALAVGTTVAMIPYDQKILEDGIDLGDRLGGWDESPRYKRVLGLEFIPTSVSSAVYYIGNGNTTLFLSGFFYVKGLINRQDYRALNTSSELVEALLSVGVTTQAFKRITGRQSPVAALETNHDGGHWTPFPSFSAFGKHTPYYDAMPSGHMATFMATLVIISTNYPEYKWIKPVGYSLGGLLAFSMVSNKVHWASDYPIGILIGYMIGKNIAERRITVKKDDAVGMIPKKPRYDISYSLNQFYNTPLAGVTIKF</sequence>
<dbReference type="AlphaFoldDB" id="A0A4Q9Z4C0"/>
<dbReference type="InterPro" id="IPR036938">
    <property type="entry name" value="PAP2/HPO_sf"/>
</dbReference>
<evidence type="ECO:0000313" key="4">
    <source>
        <dbReference type="Proteomes" id="UP000293300"/>
    </source>
</evidence>
<dbReference type="EMBL" id="SJPE01000004">
    <property type="protein sequence ID" value="TBX70198.1"/>
    <property type="molecule type" value="Genomic_DNA"/>
</dbReference>
<reference evidence="3 4" key="1">
    <citation type="submission" date="2019-02" db="EMBL/GenBank/DDBJ databases">
        <title>Flavobacterium sp. RD-2-33 isolated from forest soil.</title>
        <authorList>
            <person name="Chaudhary D.K."/>
        </authorList>
    </citation>
    <scope>NUCLEOTIDE SEQUENCE [LARGE SCALE GENOMIC DNA]</scope>
    <source>
        <strain evidence="3 4">RD-2-33</strain>
    </source>
</reference>
<feature type="signal peptide" evidence="1">
    <location>
        <begin position="1"/>
        <end position="23"/>
    </location>
</feature>
<dbReference type="RefSeq" id="WP_131475594.1">
    <property type="nucleotide sequence ID" value="NZ_SJPE01000004.1"/>
</dbReference>
<evidence type="ECO:0000259" key="2">
    <source>
        <dbReference type="Pfam" id="PF01569"/>
    </source>
</evidence>
<dbReference type="Gene3D" id="1.20.144.10">
    <property type="entry name" value="Phosphatidic acid phosphatase type 2/haloperoxidase"/>
    <property type="match status" value="1"/>
</dbReference>
<name>A0A4Q9Z4C0_9FLAO</name>
<proteinExistence type="predicted"/>
<feature type="domain" description="Phosphatidic acid phosphatase type 2/haloperoxidase" evidence="2">
    <location>
        <begin position="180"/>
        <end position="297"/>
    </location>
</feature>
<feature type="chain" id="PRO_5020590968" evidence="1">
    <location>
        <begin position="24"/>
        <end position="343"/>
    </location>
</feature>
<dbReference type="Proteomes" id="UP000293300">
    <property type="component" value="Unassembled WGS sequence"/>
</dbReference>
<organism evidence="3 4">
    <name type="scientific">Flavobacterium silvisoli</name>
    <dbReference type="NCBI Taxonomy" id="2529433"/>
    <lineage>
        <taxon>Bacteria</taxon>
        <taxon>Pseudomonadati</taxon>
        <taxon>Bacteroidota</taxon>
        <taxon>Flavobacteriia</taxon>
        <taxon>Flavobacteriales</taxon>
        <taxon>Flavobacteriaceae</taxon>
        <taxon>Flavobacterium</taxon>
    </lineage>
</organism>
<protein>
    <submittedName>
        <fullName evidence="3">Phosphatase PAP2 family protein</fullName>
    </submittedName>
</protein>
<keyword evidence="4" id="KW-1185">Reference proteome</keyword>
<comment type="caution">
    <text evidence="3">The sequence shown here is derived from an EMBL/GenBank/DDBJ whole genome shotgun (WGS) entry which is preliminary data.</text>
</comment>
<evidence type="ECO:0000313" key="3">
    <source>
        <dbReference type="EMBL" id="TBX70198.1"/>
    </source>
</evidence>
<evidence type="ECO:0000256" key="1">
    <source>
        <dbReference type="SAM" id="SignalP"/>
    </source>
</evidence>
<gene>
    <name evidence="3" type="ORF">EZL74_05490</name>
</gene>
<dbReference type="Pfam" id="PF01569">
    <property type="entry name" value="PAP2"/>
    <property type="match status" value="1"/>
</dbReference>
<dbReference type="OrthoDB" id="1429467at2"/>
<accession>A0A4Q9Z4C0</accession>
<keyword evidence="1" id="KW-0732">Signal</keyword>
<dbReference type="InterPro" id="IPR000326">
    <property type="entry name" value="PAP2/HPO"/>
</dbReference>